<gene>
    <name evidence="2" type="ORF">GCM10009066_10590</name>
</gene>
<dbReference type="AlphaFoldDB" id="A0AAV3S6U3"/>
<feature type="transmembrane region" description="Helical" evidence="1">
    <location>
        <begin position="108"/>
        <end position="127"/>
    </location>
</feature>
<comment type="caution">
    <text evidence="2">The sequence shown here is derived from an EMBL/GenBank/DDBJ whole genome shotgun (WGS) entry which is preliminary data.</text>
</comment>
<keyword evidence="1" id="KW-0812">Transmembrane</keyword>
<sequence length="136" mass="13650">MDVRPLRAVAAVVVLLALAAIVGAATNLALSAIGAPAALGAPVAIAVAVTVILPLADAYTLLGRGVDTDALREQGRGRLAAEIAFAAIGSLAVSGLLAAAVYEAGTLWTFAFVVVVGVAVGYGTFVLRNRAYYPSE</sequence>
<keyword evidence="1" id="KW-1133">Transmembrane helix</keyword>
<evidence type="ECO:0008006" key="4">
    <source>
        <dbReference type="Google" id="ProtNLM"/>
    </source>
</evidence>
<evidence type="ECO:0000256" key="1">
    <source>
        <dbReference type="SAM" id="Phobius"/>
    </source>
</evidence>
<dbReference type="RefSeq" id="WP_211312331.1">
    <property type="nucleotide sequence ID" value="NZ_BAAABL010000041.1"/>
</dbReference>
<name>A0AAV3S6U3_9EURY</name>
<evidence type="ECO:0000313" key="3">
    <source>
        <dbReference type="Proteomes" id="UP001500837"/>
    </source>
</evidence>
<organism evidence="2 3">
    <name type="scientific">Halarchaeum salinum</name>
    <dbReference type="NCBI Taxonomy" id="489912"/>
    <lineage>
        <taxon>Archaea</taxon>
        <taxon>Methanobacteriati</taxon>
        <taxon>Methanobacteriota</taxon>
        <taxon>Stenosarchaea group</taxon>
        <taxon>Halobacteria</taxon>
        <taxon>Halobacteriales</taxon>
        <taxon>Halobacteriaceae</taxon>
    </lineage>
</organism>
<proteinExistence type="predicted"/>
<accession>A0AAV3S6U3</accession>
<keyword evidence="3" id="KW-1185">Reference proteome</keyword>
<feature type="transmembrane region" description="Helical" evidence="1">
    <location>
        <begin position="41"/>
        <end position="62"/>
    </location>
</feature>
<protein>
    <recommendedName>
        <fullName evidence="4">DUF2178 domain-containing protein</fullName>
    </recommendedName>
</protein>
<evidence type="ECO:0000313" key="2">
    <source>
        <dbReference type="EMBL" id="GAA0298237.1"/>
    </source>
</evidence>
<feature type="transmembrane region" description="Helical" evidence="1">
    <location>
        <begin position="83"/>
        <end position="102"/>
    </location>
</feature>
<keyword evidence="1" id="KW-0472">Membrane</keyword>
<dbReference type="EMBL" id="BAAABL010000041">
    <property type="protein sequence ID" value="GAA0298237.1"/>
    <property type="molecule type" value="Genomic_DNA"/>
</dbReference>
<dbReference type="Proteomes" id="UP001500837">
    <property type="component" value="Unassembled WGS sequence"/>
</dbReference>
<reference evidence="2 3" key="1">
    <citation type="journal article" date="2019" name="Int. J. Syst. Evol. Microbiol.">
        <title>The Global Catalogue of Microorganisms (GCM) 10K type strain sequencing project: providing services to taxonomists for standard genome sequencing and annotation.</title>
        <authorList>
            <consortium name="The Broad Institute Genomics Platform"/>
            <consortium name="The Broad Institute Genome Sequencing Center for Infectious Disease"/>
            <person name="Wu L."/>
            <person name="Ma J."/>
        </authorList>
    </citation>
    <scope>NUCLEOTIDE SEQUENCE [LARGE SCALE GENOMIC DNA]</scope>
    <source>
        <strain evidence="2 3">JCM 16330</strain>
    </source>
</reference>